<evidence type="ECO:0000256" key="10">
    <source>
        <dbReference type="ARBA" id="ARBA00049360"/>
    </source>
</evidence>
<evidence type="ECO:0000313" key="16">
    <source>
        <dbReference type="Ensembl" id="ENSCLMP00005022146.1"/>
    </source>
</evidence>
<dbReference type="Pfam" id="PF00385">
    <property type="entry name" value="Chromo"/>
    <property type="match status" value="2"/>
</dbReference>
<name>A0A8C2Z5Y8_CYCLU</name>
<evidence type="ECO:0000256" key="2">
    <source>
        <dbReference type="ARBA" id="ARBA00022737"/>
    </source>
</evidence>
<dbReference type="GO" id="GO:0016887">
    <property type="term" value="F:ATP hydrolysis activity"/>
    <property type="evidence" value="ECO:0007669"/>
    <property type="project" value="TreeGrafter"/>
</dbReference>
<keyword evidence="7" id="KW-0238">DNA-binding</keyword>
<reference evidence="16" key="1">
    <citation type="submission" date="2025-08" db="UniProtKB">
        <authorList>
            <consortium name="Ensembl"/>
        </authorList>
    </citation>
    <scope>IDENTIFICATION</scope>
</reference>
<feature type="compositionally biased region" description="Basic and acidic residues" evidence="11">
    <location>
        <begin position="1414"/>
        <end position="1434"/>
    </location>
</feature>
<dbReference type="Gene3D" id="2.40.50.40">
    <property type="match status" value="2"/>
</dbReference>
<keyword evidence="5" id="KW-0067">ATP-binding</keyword>
<keyword evidence="9" id="KW-0539">Nucleus</keyword>
<evidence type="ECO:0000259" key="15">
    <source>
        <dbReference type="PROSITE" id="PS51194"/>
    </source>
</evidence>
<keyword evidence="12" id="KW-0732">Signal</keyword>
<dbReference type="GO" id="GO:0000785">
    <property type="term" value="C:chromatin"/>
    <property type="evidence" value="ECO:0007669"/>
    <property type="project" value="TreeGrafter"/>
</dbReference>
<feature type="region of interest" description="Disordered" evidence="11">
    <location>
        <begin position="1362"/>
        <end position="1434"/>
    </location>
</feature>
<dbReference type="InterPro" id="IPR000953">
    <property type="entry name" value="Chromo/chromo_shadow_dom"/>
</dbReference>
<feature type="compositionally biased region" description="Low complexity" evidence="11">
    <location>
        <begin position="1399"/>
        <end position="1410"/>
    </location>
</feature>
<dbReference type="InterPro" id="IPR016197">
    <property type="entry name" value="Chromo-like_dom_sf"/>
</dbReference>
<feature type="signal peptide" evidence="12">
    <location>
        <begin position="1"/>
        <end position="16"/>
    </location>
</feature>
<evidence type="ECO:0000313" key="17">
    <source>
        <dbReference type="Proteomes" id="UP000694565"/>
    </source>
</evidence>
<dbReference type="InterPro" id="IPR000330">
    <property type="entry name" value="SNF2_N"/>
</dbReference>
<protein>
    <submittedName>
        <fullName evidence="16">Chromodomain helicase DNA binding protein 2</fullName>
    </submittedName>
</protein>
<dbReference type="CDD" id="cd18793">
    <property type="entry name" value="SF2_C_SNF"/>
    <property type="match status" value="1"/>
</dbReference>
<feature type="compositionally biased region" description="Basic and acidic residues" evidence="11">
    <location>
        <begin position="900"/>
        <end position="913"/>
    </location>
</feature>
<accession>A0A8C2Z5Y8</accession>
<feature type="domain" description="Helicase C-terminal" evidence="15">
    <location>
        <begin position="642"/>
        <end position="793"/>
    </location>
</feature>
<evidence type="ECO:0000256" key="3">
    <source>
        <dbReference type="ARBA" id="ARBA00022741"/>
    </source>
</evidence>
<evidence type="ECO:0000259" key="14">
    <source>
        <dbReference type="PROSITE" id="PS51192"/>
    </source>
</evidence>
<feature type="compositionally biased region" description="Basic and acidic residues" evidence="11">
    <location>
        <begin position="1376"/>
        <end position="1398"/>
    </location>
</feature>
<dbReference type="Ensembl" id="ENSCLMT00005023221.1">
    <property type="protein sequence ID" value="ENSCLMP00005022146.1"/>
    <property type="gene ID" value="ENSCLMG00005010810.1"/>
</dbReference>
<dbReference type="FunFam" id="3.40.50.10810:FF:000007">
    <property type="entry name" value="Chromodomain-helicase-DNA-binding protein 2 isoform 1"/>
    <property type="match status" value="1"/>
</dbReference>
<feature type="compositionally biased region" description="Acidic residues" evidence="11">
    <location>
        <begin position="51"/>
        <end position="72"/>
    </location>
</feature>
<evidence type="ECO:0000256" key="11">
    <source>
        <dbReference type="SAM" id="MobiDB-lite"/>
    </source>
</evidence>
<dbReference type="CDD" id="cd18666">
    <property type="entry name" value="CD1_tandem_CHD1-2_like"/>
    <property type="match status" value="1"/>
</dbReference>
<evidence type="ECO:0000256" key="1">
    <source>
        <dbReference type="ARBA" id="ARBA00004123"/>
    </source>
</evidence>
<dbReference type="Pfam" id="PF00271">
    <property type="entry name" value="Helicase_C"/>
    <property type="match status" value="1"/>
</dbReference>
<keyword evidence="6" id="KW-0805">Transcription regulation</keyword>
<dbReference type="GO" id="GO:0005634">
    <property type="term" value="C:nucleus"/>
    <property type="evidence" value="ECO:0007669"/>
    <property type="project" value="UniProtKB-SubCell"/>
</dbReference>
<dbReference type="GO" id="GO:0003677">
    <property type="term" value="F:DNA binding"/>
    <property type="evidence" value="ECO:0007669"/>
    <property type="project" value="UniProtKB-KW"/>
</dbReference>
<keyword evidence="4" id="KW-0378">Hydrolase</keyword>
<feature type="domain" description="Chromo" evidence="13">
    <location>
        <begin position="240"/>
        <end position="303"/>
    </location>
</feature>
<dbReference type="InterPro" id="IPR040793">
    <property type="entry name" value="CDH1_2_SANT_HL1"/>
</dbReference>
<dbReference type="InterPro" id="IPR023780">
    <property type="entry name" value="Chromo_domain"/>
</dbReference>
<evidence type="ECO:0000259" key="13">
    <source>
        <dbReference type="PROSITE" id="PS50013"/>
    </source>
</evidence>
<dbReference type="InterPro" id="IPR056302">
    <property type="entry name" value="CHD1-2/Hrp3_HTH"/>
</dbReference>
<evidence type="ECO:0000256" key="8">
    <source>
        <dbReference type="ARBA" id="ARBA00023163"/>
    </source>
</evidence>
<dbReference type="PROSITE" id="PS51192">
    <property type="entry name" value="HELICASE_ATP_BIND_1"/>
    <property type="match status" value="1"/>
</dbReference>
<evidence type="ECO:0000256" key="5">
    <source>
        <dbReference type="ARBA" id="ARBA00022840"/>
    </source>
</evidence>
<dbReference type="InterPro" id="IPR001650">
    <property type="entry name" value="Helicase_C-like"/>
</dbReference>
<dbReference type="SMART" id="SM00490">
    <property type="entry name" value="HELICc"/>
    <property type="match status" value="1"/>
</dbReference>
<feature type="compositionally biased region" description="Basic residues" evidence="11">
    <location>
        <begin position="76"/>
        <end position="88"/>
    </location>
</feature>
<evidence type="ECO:0000256" key="7">
    <source>
        <dbReference type="ARBA" id="ARBA00023125"/>
    </source>
</evidence>
<evidence type="ECO:0000256" key="12">
    <source>
        <dbReference type="SAM" id="SignalP"/>
    </source>
</evidence>
<dbReference type="SMART" id="SM00298">
    <property type="entry name" value="CHROMO"/>
    <property type="match status" value="2"/>
</dbReference>
<dbReference type="InterPro" id="IPR025260">
    <property type="entry name" value="CHD1-like_C"/>
</dbReference>
<feature type="region of interest" description="Disordered" evidence="11">
    <location>
        <begin position="137"/>
        <end position="160"/>
    </location>
</feature>
<feature type="region of interest" description="Disordered" evidence="11">
    <location>
        <begin position="1139"/>
        <end position="1182"/>
    </location>
</feature>
<feature type="compositionally biased region" description="Low complexity" evidence="11">
    <location>
        <begin position="140"/>
        <end position="149"/>
    </location>
</feature>
<dbReference type="FunFam" id="2.40.50.40:FF:000014">
    <property type="entry name" value="Chromodomain-helicase-DNA-binding protein 2 isoform 1"/>
    <property type="match status" value="1"/>
</dbReference>
<dbReference type="Pfam" id="PF23588">
    <property type="entry name" value="HTH_CHD1_Hrp3"/>
    <property type="match status" value="1"/>
</dbReference>
<dbReference type="Pfam" id="PF00176">
    <property type="entry name" value="SNF2-rel_dom"/>
    <property type="match status" value="1"/>
</dbReference>
<keyword evidence="17" id="KW-1185">Reference proteome</keyword>
<feature type="compositionally biased region" description="Polar residues" evidence="11">
    <location>
        <begin position="1163"/>
        <end position="1173"/>
    </location>
</feature>
<dbReference type="InterPro" id="IPR014001">
    <property type="entry name" value="Helicase_ATP-bd"/>
</dbReference>
<dbReference type="SUPFAM" id="SSF52540">
    <property type="entry name" value="P-loop containing nucleoside triphosphate hydrolases"/>
    <property type="match status" value="2"/>
</dbReference>
<keyword evidence="8" id="KW-0804">Transcription</keyword>
<comment type="subcellular location">
    <subcellularLocation>
        <location evidence="1">Nucleus</location>
    </subcellularLocation>
</comment>
<feature type="region of interest" description="Disordered" evidence="11">
    <location>
        <begin position="27"/>
        <end position="90"/>
    </location>
</feature>
<dbReference type="InterPro" id="IPR027417">
    <property type="entry name" value="P-loop_NTPase"/>
</dbReference>
<feature type="compositionally biased region" description="Basic residues" evidence="11">
    <location>
        <begin position="946"/>
        <end position="956"/>
    </location>
</feature>
<dbReference type="PANTHER" id="PTHR45623:SF19">
    <property type="entry name" value="CHROMODOMAIN-HELICASE-DNA-BINDING PROTEIN 2"/>
    <property type="match status" value="1"/>
</dbReference>
<keyword evidence="2" id="KW-0677">Repeat</keyword>
<dbReference type="SMART" id="SM01176">
    <property type="entry name" value="DUF4208"/>
    <property type="match status" value="1"/>
</dbReference>
<dbReference type="SMART" id="SM00487">
    <property type="entry name" value="DEXDc"/>
    <property type="match status" value="1"/>
</dbReference>
<dbReference type="GO" id="GO:0140658">
    <property type="term" value="F:ATP-dependent chromatin remodeler activity"/>
    <property type="evidence" value="ECO:0007669"/>
    <property type="project" value="TreeGrafter"/>
</dbReference>
<feature type="domain" description="Chromo" evidence="13">
    <location>
        <begin position="127"/>
        <end position="219"/>
    </location>
</feature>
<dbReference type="PROSITE" id="PS50013">
    <property type="entry name" value="CHROMO_2"/>
    <property type="match status" value="2"/>
</dbReference>
<dbReference type="InterPro" id="IPR049730">
    <property type="entry name" value="SNF2/RAD54-like_C"/>
</dbReference>
<dbReference type="Proteomes" id="UP000694565">
    <property type="component" value="Unplaced"/>
</dbReference>
<dbReference type="FunFam" id="3.40.50.300:FF:000130">
    <property type="entry name" value="Chromodomain-helicase-DNA-binding protein 2 isoform 1"/>
    <property type="match status" value="1"/>
</dbReference>
<evidence type="ECO:0000256" key="4">
    <source>
        <dbReference type="ARBA" id="ARBA00022801"/>
    </source>
</evidence>
<feature type="compositionally biased region" description="Basic and acidic residues" evidence="11">
    <location>
        <begin position="1151"/>
        <end position="1161"/>
    </location>
</feature>
<dbReference type="CDD" id="cd18661">
    <property type="entry name" value="CD2_tandem_CHD1-2_like"/>
    <property type="match status" value="1"/>
</dbReference>
<dbReference type="GeneTree" id="ENSGT00940000155888"/>
<keyword evidence="3" id="KW-0547">Nucleotide-binding</keyword>
<dbReference type="GO" id="GO:0005524">
    <property type="term" value="F:ATP binding"/>
    <property type="evidence" value="ECO:0007669"/>
    <property type="project" value="UniProtKB-KW"/>
</dbReference>
<dbReference type="PROSITE" id="PS00598">
    <property type="entry name" value="CHROMO_1"/>
    <property type="match status" value="2"/>
</dbReference>
<dbReference type="GO" id="GO:0003682">
    <property type="term" value="F:chromatin binding"/>
    <property type="evidence" value="ECO:0007669"/>
    <property type="project" value="TreeGrafter"/>
</dbReference>
<evidence type="ECO:0000256" key="6">
    <source>
        <dbReference type="ARBA" id="ARBA00023015"/>
    </source>
</evidence>
<feature type="domain" description="Helicase ATP-binding" evidence="14">
    <location>
        <begin position="343"/>
        <end position="513"/>
    </location>
</feature>
<reference evidence="16" key="2">
    <citation type="submission" date="2025-09" db="UniProtKB">
        <authorList>
            <consortium name="Ensembl"/>
        </authorList>
    </citation>
    <scope>IDENTIFICATION</scope>
</reference>
<dbReference type="SUPFAM" id="SSF54160">
    <property type="entry name" value="Chromo domain-like"/>
    <property type="match status" value="2"/>
</dbReference>
<dbReference type="InterPro" id="IPR023779">
    <property type="entry name" value="Chromodomain_CS"/>
</dbReference>
<dbReference type="Pfam" id="PF18375">
    <property type="entry name" value="CDH1_2_SANT_HL1"/>
    <property type="match status" value="1"/>
</dbReference>
<dbReference type="Pfam" id="PF13907">
    <property type="entry name" value="CHD1-like_C"/>
    <property type="match status" value="1"/>
</dbReference>
<dbReference type="GO" id="GO:0042393">
    <property type="term" value="F:histone binding"/>
    <property type="evidence" value="ECO:0007669"/>
    <property type="project" value="TreeGrafter"/>
</dbReference>
<dbReference type="PANTHER" id="PTHR45623">
    <property type="entry name" value="CHROMODOMAIN-HELICASE-DNA-BINDING PROTEIN 3-RELATED-RELATED"/>
    <property type="match status" value="1"/>
</dbReference>
<comment type="catalytic activity">
    <reaction evidence="10">
        <text>ATP + H2O = ADP + phosphate + H(+)</text>
        <dbReference type="Rhea" id="RHEA:13065"/>
        <dbReference type="ChEBI" id="CHEBI:15377"/>
        <dbReference type="ChEBI" id="CHEBI:15378"/>
        <dbReference type="ChEBI" id="CHEBI:30616"/>
        <dbReference type="ChEBI" id="CHEBI:43474"/>
        <dbReference type="ChEBI" id="CHEBI:456216"/>
    </reaction>
</comment>
<sequence length="1434" mass="165815">MIQVVGCCSLSGVCVCVSVLHCVFDRPQTKSSTNKKQPSQKSRKSKKQDSSAEEDDDDEDDDDDDEDDDDDDTPKRQTRRRGATKVKRCIAEPNVYKEDQHDFETDSDDLIEMVGEAGEELQDEDSETIEKVMDTRTGKKGATGASTTGYSVQENGDPGEGFDPENDEGETHYLIKWKGWSYIHNTWESMDSLLQQKVKGLKKLDNYKKKQEELNRVSPEDVEFHNCQQELISDLNKQFQIVERIIAHSHKTPSSNEPEYLCKWMGLPYSECSWEDGALIGKKYQHCIDSFMNRNSSKTFPSKDCKVLKQRPRFVPLKKQPSYIGDDNLQLRDYQLDGLNWLAHSWCRCNSVILADEMGLGKTIQTISFLSYLFNQHQLYGPFLVVVPLSTLTSWQREFDTWAPHMNVVVYLGDVMSRKSIRDYEWVNHQTKRIRFSALLTTYEILLKDKGVLGNINWAVMGVDEAHRLKNDDSLLYKTLMEFRSNHRLLITGTPLQNSLKELWSLLHFLMPDKFDSWEDFDEVHGKGTDNGYQSLHKVLEPFLLRRVKKDVEKSLPAKVEQILRVDMTAQQKQFYKWILTRNYRALYKGPRGSSSGFLNIVMELKKCCNHSFLIKQPEDVDTETQQEHMQSVVRGSGKLVLLDKLLTRLRERGNRVLIFSQMVRMLDILAEYLAKNRYPFQRLDGSIKGEIRKQALDHFNAEGSEDFCFLLSTRAGGLGINLASADTVVIFDSDWNPQNDLQAQARAHRIGQKKQVNIYRLVTKGTVEEDIIERAKKKMVLDHLVIQRMDTTGRTVLDSNSGNTNSNPFNKEELTAILKFGAEELFKEAEGEESEPQEMDIDEILRLAETRESDQGSSATDELLSQFKVANFSSMEESVPELVDRPIREWDDIIPEEQRRKIEEEEKQREMDDIFMLPRSRSSNKRAQANDSDSDVGSNDDDKRPKKRGRPRARKNHVEGFTDAEIRRFIKAYKKFGSPLERLEAIARDSELVDKSIADLKRLGELIHTTKGPGKRRGINIKISGVQVNAKSIIQHEEEFEPLHKVVPSNPAERNKFNLTCRVKIAHFDFDWELQDDVQLLLGIYEHGFGNWDLIKTDPDLKLADKILPDDPSKKPQAKQLQARAEYLLKLLKKEQDSTDLSKTRKPRVKKENKILKDEQGNDISSPRLSDNPSEEGELKEHGYPVCHHPVNNLLIMNYRLIVFMSGVLVFQAKGVKGKKTEGPVHITAGSDPVPIEGKEDDELDQDTFSVCKERMRPVKKALKQLDKPDEGLSDQEQLQHTRTCLLKIGDRITECLKAYSDPEHVKIWRRNLWIFVSKFTEFGARKLHKLYKMAQKKRSHEEEATFICFMTDRGDWQRDRKYNYPSNSNPSWQGDRHHPYDRYKDHYGDRRPHGDSYRSSGSYRNNSPPRKRPYEQYGNDRDHRGQRPYYDR</sequence>
<dbReference type="Gene3D" id="3.40.50.10810">
    <property type="entry name" value="Tandem AAA-ATPase domain"/>
    <property type="match status" value="1"/>
</dbReference>
<feature type="region of interest" description="Disordered" evidence="11">
    <location>
        <begin position="900"/>
        <end position="957"/>
    </location>
</feature>
<proteinExistence type="predicted"/>
<organism evidence="16 17">
    <name type="scientific">Cyclopterus lumpus</name>
    <name type="common">Lumpsucker</name>
    <dbReference type="NCBI Taxonomy" id="8103"/>
    <lineage>
        <taxon>Eukaryota</taxon>
        <taxon>Metazoa</taxon>
        <taxon>Chordata</taxon>
        <taxon>Craniata</taxon>
        <taxon>Vertebrata</taxon>
        <taxon>Euteleostomi</taxon>
        <taxon>Actinopterygii</taxon>
        <taxon>Neopterygii</taxon>
        <taxon>Teleostei</taxon>
        <taxon>Neoteleostei</taxon>
        <taxon>Acanthomorphata</taxon>
        <taxon>Eupercaria</taxon>
        <taxon>Perciformes</taxon>
        <taxon>Cottioidei</taxon>
        <taxon>Cottales</taxon>
        <taxon>Cyclopteridae</taxon>
        <taxon>Cyclopterus</taxon>
    </lineage>
</organism>
<dbReference type="PROSITE" id="PS51194">
    <property type="entry name" value="HELICASE_CTER"/>
    <property type="match status" value="1"/>
</dbReference>
<dbReference type="GO" id="GO:0034728">
    <property type="term" value="P:nucleosome organization"/>
    <property type="evidence" value="ECO:0007669"/>
    <property type="project" value="TreeGrafter"/>
</dbReference>
<evidence type="ECO:0000256" key="9">
    <source>
        <dbReference type="ARBA" id="ARBA00023242"/>
    </source>
</evidence>
<dbReference type="InterPro" id="IPR038718">
    <property type="entry name" value="SNF2-like_sf"/>
</dbReference>
<dbReference type="Gene3D" id="1.10.10.60">
    <property type="entry name" value="Homeodomain-like"/>
    <property type="match status" value="1"/>
</dbReference>
<feature type="chain" id="PRO_5034976953" evidence="12">
    <location>
        <begin position="17"/>
        <end position="1434"/>
    </location>
</feature>
<dbReference type="Gene3D" id="3.40.50.300">
    <property type="entry name" value="P-loop containing nucleotide triphosphate hydrolases"/>
    <property type="match status" value="1"/>
</dbReference>